<evidence type="ECO:0000256" key="12">
    <source>
        <dbReference type="ARBA" id="ARBA00048798"/>
    </source>
</evidence>
<dbReference type="PROSITE" id="PS00770">
    <property type="entry name" value="AA_TRANSFER_CLASS_4"/>
    <property type="match status" value="1"/>
</dbReference>
<dbReference type="InterPro" id="IPR036038">
    <property type="entry name" value="Aminotransferase-like"/>
</dbReference>
<dbReference type="InterPro" id="IPR005786">
    <property type="entry name" value="B_amino_transII"/>
</dbReference>
<comment type="catalytic activity">
    <reaction evidence="12 17">
        <text>L-isoleucine + 2-oxoglutarate = (S)-3-methyl-2-oxopentanoate + L-glutamate</text>
        <dbReference type="Rhea" id="RHEA:24801"/>
        <dbReference type="ChEBI" id="CHEBI:16810"/>
        <dbReference type="ChEBI" id="CHEBI:29985"/>
        <dbReference type="ChEBI" id="CHEBI:35146"/>
        <dbReference type="ChEBI" id="CHEBI:58045"/>
        <dbReference type="EC" id="2.6.1.42"/>
    </reaction>
</comment>
<dbReference type="AlphaFoldDB" id="A0A6P2CGA1"/>
<comment type="similarity">
    <text evidence="5 15">Belongs to the class-IV pyridoxal-phosphate-dependent aminotransferase family.</text>
</comment>
<dbReference type="EC" id="2.6.1.42" evidence="17"/>
<comment type="pathway">
    <text evidence="2">Amino-acid biosynthesis; L-isoleucine biosynthesis; L-isoleucine from 2-oxobutanoate: step 4/4.</text>
</comment>
<evidence type="ECO:0000256" key="14">
    <source>
        <dbReference type="PIRSR" id="PIRSR006468-1"/>
    </source>
</evidence>
<evidence type="ECO:0000256" key="9">
    <source>
        <dbReference type="ARBA" id="ARBA00022898"/>
    </source>
</evidence>
<dbReference type="PANTHER" id="PTHR11825:SF44">
    <property type="entry name" value="BRANCHED-CHAIN-AMINO-ACID AMINOTRANSFERASE"/>
    <property type="match status" value="1"/>
</dbReference>
<evidence type="ECO:0000256" key="16">
    <source>
        <dbReference type="RuleBase" id="RU004516"/>
    </source>
</evidence>
<dbReference type="GO" id="GO:0009098">
    <property type="term" value="P:L-leucine biosynthetic process"/>
    <property type="evidence" value="ECO:0007669"/>
    <property type="project" value="UniProtKB-UniPathway"/>
</dbReference>
<evidence type="ECO:0000256" key="11">
    <source>
        <dbReference type="ARBA" id="ARBA00048212"/>
    </source>
</evidence>
<evidence type="ECO:0000256" key="7">
    <source>
        <dbReference type="ARBA" id="ARBA00022605"/>
    </source>
</evidence>
<dbReference type="GO" id="GO:0004084">
    <property type="term" value="F:branched-chain-amino-acid transaminase activity"/>
    <property type="evidence" value="ECO:0007669"/>
    <property type="project" value="UniProtKB-EC"/>
</dbReference>
<comment type="pathway">
    <text evidence="3">Amino-acid biosynthesis; L-valine biosynthesis; L-valine from pyruvate: step 4/4.</text>
</comment>
<dbReference type="InterPro" id="IPR018300">
    <property type="entry name" value="Aminotrans_IV_CS"/>
</dbReference>
<dbReference type="PIRSF" id="PIRSF006468">
    <property type="entry name" value="BCAT1"/>
    <property type="match status" value="1"/>
</dbReference>
<dbReference type="PANTHER" id="PTHR11825">
    <property type="entry name" value="SUBGROUP IIII AMINOTRANSFERASE"/>
    <property type="match status" value="1"/>
</dbReference>
<keyword evidence="7 17" id="KW-0028">Amino-acid biosynthesis</keyword>
<dbReference type="GO" id="GO:0009099">
    <property type="term" value="P:L-valine biosynthetic process"/>
    <property type="evidence" value="ECO:0007669"/>
    <property type="project" value="UniProtKB-UniPathway"/>
</dbReference>
<evidence type="ECO:0000256" key="6">
    <source>
        <dbReference type="ARBA" id="ARBA00022576"/>
    </source>
</evidence>
<evidence type="ECO:0000256" key="10">
    <source>
        <dbReference type="ARBA" id="ARBA00023304"/>
    </source>
</evidence>
<evidence type="ECO:0000313" key="18">
    <source>
        <dbReference type="EMBL" id="TXG91443.1"/>
    </source>
</evidence>
<organism evidence="18 19">
    <name type="scientific">Rhodococcus rhodnii</name>
    <dbReference type="NCBI Taxonomy" id="38312"/>
    <lineage>
        <taxon>Bacteria</taxon>
        <taxon>Bacillati</taxon>
        <taxon>Actinomycetota</taxon>
        <taxon>Actinomycetes</taxon>
        <taxon>Mycobacteriales</taxon>
        <taxon>Nocardiaceae</taxon>
        <taxon>Rhodococcus</taxon>
    </lineage>
</organism>
<evidence type="ECO:0000256" key="2">
    <source>
        <dbReference type="ARBA" id="ARBA00004824"/>
    </source>
</evidence>
<dbReference type="CDD" id="cd01557">
    <property type="entry name" value="BCAT_beta_family"/>
    <property type="match status" value="1"/>
</dbReference>
<dbReference type="SUPFAM" id="SSF56752">
    <property type="entry name" value="D-aminoacid aminotransferase-like PLP-dependent enzymes"/>
    <property type="match status" value="1"/>
</dbReference>
<proteinExistence type="inferred from homology"/>
<comment type="pathway">
    <text evidence="4">Amino-acid biosynthesis; L-leucine biosynthesis; L-leucine from 3-methyl-2-oxobutanoate: step 4/4.</text>
</comment>
<dbReference type="Proteomes" id="UP000471120">
    <property type="component" value="Unassembled WGS sequence"/>
</dbReference>
<keyword evidence="8 17" id="KW-0808">Transferase</keyword>
<dbReference type="InterPro" id="IPR043132">
    <property type="entry name" value="BCAT-like_C"/>
</dbReference>
<dbReference type="Gene3D" id="3.30.470.10">
    <property type="match status" value="1"/>
</dbReference>
<evidence type="ECO:0000256" key="1">
    <source>
        <dbReference type="ARBA" id="ARBA00001933"/>
    </source>
</evidence>
<dbReference type="Gene3D" id="3.20.10.10">
    <property type="entry name" value="D-amino Acid Aminotransferase, subunit A, domain 2"/>
    <property type="match status" value="1"/>
</dbReference>
<comment type="caution">
    <text evidence="18">The sequence shown here is derived from an EMBL/GenBank/DDBJ whole genome shotgun (WGS) entry which is preliminary data.</text>
</comment>
<sequence length="367" mass="39199">MTDVAEFLRVPHPSPASDRARGEVLAAPGFGRFFTDNMVSISYTDGRGWHDAVVTPYAPIELDPSAMVLHYGQAIFEGLKAYRQPDGSIGTFRIEANAERLRTSARRLAMPELPTELFVESVNQLIRADEAWVPDAGGEDALYLRPFLFATEPGLGVRPAAEYRYLLIASPAGAYFPRGVKPVSVWLSEEYVRAAPGGTGAAKFAGNYAASLLAQAQAADQGCDQVVWLDATERTYVEEMGGMNLFFVFGTGPDARLVTPSLSGSLLPGITRDSLLTLAGDAGLPVEERRISTAEWRTAAESGELSEVFACGTAAVITPVGSVKSTAGEFVIGDGEPGEVTMALRDTLTGIQRGTFADTHGWMSPLG</sequence>
<dbReference type="InterPro" id="IPR001544">
    <property type="entry name" value="Aminotrans_IV"/>
</dbReference>
<evidence type="ECO:0000256" key="5">
    <source>
        <dbReference type="ARBA" id="ARBA00009320"/>
    </source>
</evidence>
<evidence type="ECO:0000313" key="19">
    <source>
        <dbReference type="Proteomes" id="UP000471120"/>
    </source>
</evidence>
<dbReference type="RefSeq" id="WP_010836593.1">
    <property type="nucleotide sequence ID" value="NZ_QRCM01000001.1"/>
</dbReference>
<dbReference type="InterPro" id="IPR043131">
    <property type="entry name" value="BCAT-like_N"/>
</dbReference>
<dbReference type="UniPathway" id="UPA00048">
    <property type="reaction ID" value="UER00073"/>
</dbReference>
<keyword evidence="10 17" id="KW-0100">Branched-chain amino acid biosynthesis</keyword>
<dbReference type="Pfam" id="PF01063">
    <property type="entry name" value="Aminotran_4"/>
    <property type="match status" value="1"/>
</dbReference>
<evidence type="ECO:0000256" key="13">
    <source>
        <dbReference type="ARBA" id="ARBA00049229"/>
    </source>
</evidence>
<dbReference type="InterPro" id="IPR033939">
    <property type="entry name" value="BCAT_family"/>
</dbReference>
<dbReference type="NCBIfam" id="TIGR01123">
    <property type="entry name" value="ilvE_II"/>
    <property type="match status" value="1"/>
</dbReference>
<gene>
    <name evidence="18" type="ORF">DW322_16040</name>
</gene>
<evidence type="ECO:0000256" key="17">
    <source>
        <dbReference type="RuleBase" id="RU004517"/>
    </source>
</evidence>
<name>A0A6P2CGA1_9NOCA</name>
<evidence type="ECO:0000256" key="4">
    <source>
        <dbReference type="ARBA" id="ARBA00005072"/>
    </source>
</evidence>
<dbReference type="EMBL" id="QRCM01000001">
    <property type="protein sequence ID" value="TXG91443.1"/>
    <property type="molecule type" value="Genomic_DNA"/>
</dbReference>
<comment type="catalytic activity">
    <reaction evidence="13 17">
        <text>L-leucine + 2-oxoglutarate = 4-methyl-2-oxopentanoate + L-glutamate</text>
        <dbReference type="Rhea" id="RHEA:18321"/>
        <dbReference type="ChEBI" id="CHEBI:16810"/>
        <dbReference type="ChEBI" id="CHEBI:17865"/>
        <dbReference type="ChEBI" id="CHEBI:29985"/>
        <dbReference type="ChEBI" id="CHEBI:57427"/>
        <dbReference type="EC" id="2.6.1.42"/>
    </reaction>
</comment>
<comment type="cofactor">
    <cofactor evidence="1 16">
        <name>pyridoxal 5'-phosphate</name>
        <dbReference type="ChEBI" id="CHEBI:597326"/>
    </cofactor>
</comment>
<dbReference type="GO" id="GO:0009097">
    <property type="term" value="P:isoleucine biosynthetic process"/>
    <property type="evidence" value="ECO:0007669"/>
    <property type="project" value="UniProtKB-UniPathway"/>
</dbReference>
<keyword evidence="9 16" id="KW-0663">Pyridoxal phosphate</keyword>
<feature type="modified residue" description="N6-(pyridoxal phosphate)lysine" evidence="14">
    <location>
        <position position="203"/>
    </location>
</feature>
<protein>
    <recommendedName>
        <fullName evidence="17">Branched-chain-amino-acid aminotransferase</fullName>
        <ecNumber evidence="17">2.6.1.42</ecNumber>
    </recommendedName>
</protein>
<dbReference type="NCBIfam" id="NF009897">
    <property type="entry name" value="PRK13357.1"/>
    <property type="match status" value="1"/>
</dbReference>
<evidence type="ECO:0000256" key="3">
    <source>
        <dbReference type="ARBA" id="ARBA00004931"/>
    </source>
</evidence>
<keyword evidence="6 17" id="KW-0032">Aminotransferase</keyword>
<evidence type="ECO:0000256" key="8">
    <source>
        <dbReference type="ARBA" id="ARBA00022679"/>
    </source>
</evidence>
<comment type="catalytic activity">
    <reaction evidence="11 17">
        <text>L-valine + 2-oxoglutarate = 3-methyl-2-oxobutanoate + L-glutamate</text>
        <dbReference type="Rhea" id="RHEA:24813"/>
        <dbReference type="ChEBI" id="CHEBI:11851"/>
        <dbReference type="ChEBI" id="CHEBI:16810"/>
        <dbReference type="ChEBI" id="CHEBI:29985"/>
        <dbReference type="ChEBI" id="CHEBI:57762"/>
        <dbReference type="EC" id="2.6.1.42"/>
    </reaction>
</comment>
<reference evidence="18 19" key="1">
    <citation type="submission" date="2018-07" db="EMBL/GenBank/DDBJ databases">
        <title>Genome sequence of Rhodococcus rhodnii ATCC 35071 from Rhodnius prolixus.</title>
        <authorList>
            <person name="Patel V."/>
            <person name="Vogel K.J."/>
        </authorList>
    </citation>
    <scope>NUCLEOTIDE SEQUENCE [LARGE SCALE GENOMIC DNA]</scope>
    <source>
        <strain evidence="18 19">ATCC 35071</strain>
    </source>
</reference>
<dbReference type="UniPathway" id="UPA00049">
    <property type="reaction ID" value="UER00062"/>
</dbReference>
<accession>A0A6P2CGA1</accession>
<dbReference type="UniPathway" id="UPA00047">
    <property type="reaction ID" value="UER00058"/>
</dbReference>
<evidence type="ECO:0000256" key="15">
    <source>
        <dbReference type="RuleBase" id="RU004106"/>
    </source>
</evidence>